<dbReference type="InterPro" id="IPR027417">
    <property type="entry name" value="P-loop_NTPase"/>
</dbReference>
<accession>A0A7V4U079</accession>
<dbReference type="SUPFAM" id="SSF52540">
    <property type="entry name" value="P-loop containing nucleoside triphosphate hydrolases"/>
    <property type="match status" value="1"/>
</dbReference>
<gene>
    <name evidence="2" type="ORF">ENK44_07590</name>
</gene>
<dbReference type="GO" id="GO:0005524">
    <property type="term" value="F:ATP binding"/>
    <property type="evidence" value="ECO:0007669"/>
    <property type="project" value="UniProtKB-KW"/>
</dbReference>
<organism evidence="2">
    <name type="scientific">Caldithrix abyssi</name>
    <dbReference type="NCBI Taxonomy" id="187145"/>
    <lineage>
        <taxon>Bacteria</taxon>
        <taxon>Pseudomonadati</taxon>
        <taxon>Calditrichota</taxon>
        <taxon>Calditrichia</taxon>
        <taxon>Calditrichales</taxon>
        <taxon>Calditrichaceae</taxon>
        <taxon>Caldithrix</taxon>
    </lineage>
</organism>
<dbReference type="Gene3D" id="3.40.50.300">
    <property type="entry name" value="P-loop containing nucleotide triphosphate hydrolases"/>
    <property type="match status" value="1"/>
</dbReference>
<dbReference type="PANTHER" id="PTHR42990:SF1">
    <property type="entry name" value="AAA+ ATPASE DOMAIN-CONTAINING PROTEIN"/>
    <property type="match status" value="1"/>
</dbReference>
<keyword evidence="2" id="KW-0067">ATP-binding</keyword>
<dbReference type="Pfam" id="PF13173">
    <property type="entry name" value="AAA_14"/>
    <property type="match status" value="1"/>
</dbReference>
<reference evidence="2" key="1">
    <citation type="journal article" date="2020" name="mSystems">
        <title>Genome- and Community-Level Interaction Insights into Carbon Utilization and Element Cycling Functions of Hydrothermarchaeota in Hydrothermal Sediment.</title>
        <authorList>
            <person name="Zhou Z."/>
            <person name="Liu Y."/>
            <person name="Xu W."/>
            <person name="Pan J."/>
            <person name="Luo Z.H."/>
            <person name="Li M."/>
        </authorList>
    </citation>
    <scope>NUCLEOTIDE SEQUENCE [LARGE SCALE GENOMIC DNA]</scope>
    <source>
        <strain evidence="2">HyVt-577</strain>
    </source>
</reference>
<evidence type="ECO:0000259" key="1">
    <source>
        <dbReference type="SMART" id="SM00382"/>
    </source>
</evidence>
<feature type="domain" description="AAA+ ATPase" evidence="1">
    <location>
        <begin position="37"/>
        <end position="147"/>
    </location>
</feature>
<dbReference type="EMBL" id="DRQG01000072">
    <property type="protein sequence ID" value="HGY55544.1"/>
    <property type="molecule type" value="Genomic_DNA"/>
</dbReference>
<evidence type="ECO:0000313" key="2">
    <source>
        <dbReference type="EMBL" id="HGY55544.1"/>
    </source>
</evidence>
<dbReference type="Proteomes" id="UP000885779">
    <property type="component" value="Unassembled WGS sequence"/>
</dbReference>
<protein>
    <submittedName>
        <fullName evidence="2">ATP-binding protein</fullName>
    </submittedName>
</protein>
<keyword evidence="2" id="KW-0547">Nucleotide-binding</keyword>
<sequence length="403" mass="46663">MEYSKILELHKLALRQIEPYTKKRLVFRKIVSELQHQKRILAIVGPRGAGKTVLLRQLAAQIQQAIYISLDSIENFDLFENIKTLAQVYKYSLFLLDEIHYVKNYERELKKIYDFLNVQIICTSSSALSIHQSAHDLSRRIKIEEMLPFSYREFLYFKEDILLEPLTLSDIVEDNYSPEYLRYGYLFDDYLKGQLWPFALEEADVFSVLNNVLQKIINRDVPAMVNLRMDELNIINKLIRFIGLSDVDGINYSSLSRNIGITKFKAESYLRLLEKAYVLRIIFPGGTNVLKEPKVLMQVPYRLLFNDYQLALGGLREDYFAMALSQARFNFSYLKSIRGSKTPDYLVEDGKKKTIIEVGGKGKGRQQFKGISGTKQVVFYHGDIPQGIKKPLFLLGFLSGDDK</sequence>
<dbReference type="PANTHER" id="PTHR42990">
    <property type="entry name" value="ATPASE"/>
    <property type="match status" value="1"/>
</dbReference>
<comment type="caution">
    <text evidence="2">The sequence shown here is derived from an EMBL/GenBank/DDBJ whole genome shotgun (WGS) entry which is preliminary data.</text>
</comment>
<proteinExistence type="predicted"/>
<dbReference type="InterPro" id="IPR003593">
    <property type="entry name" value="AAA+_ATPase"/>
</dbReference>
<dbReference type="CDD" id="cd00009">
    <property type="entry name" value="AAA"/>
    <property type="match status" value="1"/>
</dbReference>
<dbReference type="SMART" id="SM00382">
    <property type="entry name" value="AAA"/>
    <property type="match status" value="1"/>
</dbReference>
<dbReference type="InterPro" id="IPR041682">
    <property type="entry name" value="AAA_14"/>
</dbReference>
<dbReference type="AlphaFoldDB" id="A0A7V4U079"/>
<name>A0A7V4U079_CALAY</name>